<dbReference type="SUPFAM" id="SSF48452">
    <property type="entry name" value="TPR-like"/>
    <property type="match status" value="2"/>
</dbReference>
<keyword evidence="1" id="KW-1133">Transmembrane helix</keyword>
<keyword evidence="3" id="KW-1185">Reference proteome</keyword>
<dbReference type="KEGG" id="bmic:BMR1_03g00185"/>
<dbReference type="Gene3D" id="1.25.40.10">
    <property type="entry name" value="Tetratricopeptide repeat domain"/>
    <property type="match status" value="1"/>
</dbReference>
<gene>
    <name evidence="2" type="ORF">BMR1_03g00185</name>
</gene>
<reference evidence="2 3" key="3">
    <citation type="journal article" date="2016" name="Sci. Rep.">
        <title>Genome-wide diversity and gene expression profiling of Babesia microti isolates identify polymorphic genes that mediate host-pathogen interactions.</title>
        <authorList>
            <person name="Silva J.C."/>
            <person name="Cornillot E."/>
            <person name="McCracken C."/>
            <person name="Usmani-Brown S."/>
            <person name="Dwivedi A."/>
            <person name="Ifeonu O.O."/>
            <person name="Crabtree J."/>
            <person name="Gotia H.T."/>
            <person name="Virji A.Z."/>
            <person name="Reynes C."/>
            <person name="Colinge J."/>
            <person name="Kumar V."/>
            <person name="Lawres L."/>
            <person name="Pazzi J.E."/>
            <person name="Pablo J.V."/>
            <person name="Hung C."/>
            <person name="Brancato J."/>
            <person name="Kumari P."/>
            <person name="Orvis J."/>
            <person name="Tretina K."/>
            <person name="Chibucos M."/>
            <person name="Ott S."/>
            <person name="Sadzewicz L."/>
            <person name="Sengamalay N."/>
            <person name="Shetty A.C."/>
            <person name="Su Q."/>
            <person name="Tallon L."/>
            <person name="Fraser C.M."/>
            <person name="Frutos R."/>
            <person name="Molina D.M."/>
            <person name="Krause P.J."/>
            <person name="Ben Mamoun C."/>
        </authorList>
    </citation>
    <scope>NUCLEOTIDE SEQUENCE [LARGE SCALE GENOMIC DNA]</scope>
    <source>
        <strain evidence="2 3">RI</strain>
    </source>
</reference>
<evidence type="ECO:0000256" key="1">
    <source>
        <dbReference type="SAM" id="Phobius"/>
    </source>
</evidence>
<accession>A0A1R4AB30</accession>
<feature type="transmembrane region" description="Helical" evidence="1">
    <location>
        <begin position="155"/>
        <end position="177"/>
    </location>
</feature>
<dbReference type="EMBL" id="LN871598">
    <property type="protein sequence ID" value="SJK86208.1"/>
    <property type="molecule type" value="Genomic_DNA"/>
</dbReference>
<sequence>MEHSVVSPLCDITPGKYDKYREDTITTACSLELDLKELDSHFGEFLCDKISGVCQTHLLTNETQQVTFILGLSTDLDANDDVPQSLKHINMFEECSVGTRKFHSTLDVLAHVSQRISAEDAVDLPLNNSIYDLRKRVDVNFFANGQLITRFFGKYWIILAALGVYIDNFLILMRSIVDRFNWMPAKSGNNGVNGIKYCFKLADEGNLAQALKYAYKLLHNNDSSHSDEAVKKKTDENKENITEYKVENNIKLIELLQNHCTVIPPKHTFAALKTTFEFVGNLSKQCKIVDPKNIEVENLLGCLNCQAGNFFRSIFHFIRALSLNPYDVNTLTNLVMLYNKFGLQTEMWSALSLLNTIAQGDDIDPLIVIRVERVTAVILSKSLGRNGAKFAKKMTNDCLKKAEKLDDYPKELYTRMLCNFIEIHIRLAEYKEGIKFANEMTDKYPNCAPLWFICAKIKFYNRDFEGALGDILQSIKLDPYSSATYLYACKILTKLNYLPAAWFSFKNCVYSDPNALEFHSQCGEIVTSFGLEKYLIKIYSNLAWIYPDSKIAHMFLTTFQTLNVTTDKRHVALLKLYAKRALLTIIIMMFVENIYHMFQ</sequence>
<organism evidence="2 3">
    <name type="scientific">Babesia microti (strain RI)</name>
    <dbReference type="NCBI Taxonomy" id="1133968"/>
    <lineage>
        <taxon>Eukaryota</taxon>
        <taxon>Sar</taxon>
        <taxon>Alveolata</taxon>
        <taxon>Apicomplexa</taxon>
        <taxon>Aconoidasida</taxon>
        <taxon>Piroplasmida</taxon>
        <taxon>Babesiidae</taxon>
        <taxon>Babesia</taxon>
    </lineage>
</organism>
<reference evidence="2 3" key="2">
    <citation type="journal article" date="2013" name="PLoS ONE">
        <title>Whole genome mapping and re-organization of the nuclear and mitochondrial genomes of Babesia microti isolates.</title>
        <authorList>
            <person name="Cornillot E."/>
            <person name="Dassouli A."/>
            <person name="Garg A."/>
            <person name="Pachikara N."/>
            <person name="Randazzo S."/>
            <person name="Depoix D."/>
            <person name="Carcy B."/>
            <person name="Delbecq S."/>
            <person name="Frutos R."/>
            <person name="Silva J.C."/>
            <person name="Sutton R."/>
            <person name="Krause P.J."/>
            <person name="Mamoun C.B."/>
        </authorList>
    </citation>
    <scope>NUCLEOTIDE SEQUENCE [LARGE SCALE GENOMIC DNA]</scope>
    <source>
        <strain evidence="2 3">RI</strain>
    </source>
</reference>
<keyword evidence="1" id="KW-0472">Membrane</keyword>
<dbReference type="AlphaFoldDB" id="A0A1R4AB30"/>
<proteinExistence type="predicted"/>
<protein>
    <submittedName>
        <fullName evidence="2">Uncharacterized protein</fullName>
    </submittedName>
</protein>
<dbReference type="VEuPathDB" id="PiroplasmaDB:BMR1_03g00185"/>
<name>A0A1R4AB30_BABMR</name>
<evidence type="ECO:0000313" key="3">
    <source>
        <dbReference type="Proteomes" id="UP000002899"/>
    </source>
</evidence>
<reference evidence="2 3" key="1">
    <citation type="journal article" date="2012" name="Nucleic Acids Res.">
        <title>Sequencing of the smallest Apicomplexan genome from the human pathogen Babesia microti.</title>
        <authorList>
            <person name="Cornillot E."/>
            <person name="Hadj-Kaddour K."/>
            <person name="Dassouli A."/>
            <person name="Noel B."/>
            <person name="Ranwez V."/>
            <person name="Vacherie B."/>
            <person name="Augagneur Y."/>
            <person name="Bres V."/>
            <person name="Duclos A."/>
            <person name="Randazzo S."/>
            <person name="Carcy B."/>
            <person name="Debierre-Grockiego F."/>
            <person name="Delbecq S."/>
            <person name="Moubri-Menage K."/>
            <person name="Shams-Eldin H."/>
            <person name="Usmani-Brown S."/>
            <person name="Bringaud F."/>
            <person name="Wincker P."/>
            <person name="Vivares C.P."/>
            <person name="Schwarz R.T."/>
            <person name="Schetters T.P."/>
            <person name="Krause P.J."/>
            <person name="Gorenflot A."/>
            <person name="Berry V."/>
            <person name="Barbe V."/>
            <person name="Ben Mamoun C."/>
        </authorList>
    </citation>
    <scope>NUCLEOTIDE SEQUENCE [LARGE SCALE GENOMIC DNA]</scope>
    <source>
        <strain evidence="2 3">RI</strain>
    </source>
</reference>
<dbReference type="GeneID" id="24424672"/>
<dbReference type="SMART" id="SM00028">
    <property type="entry name" value="TPR"/>
    <property type="match status" value="3"/>
</dbReference>
<dbReference type="Proteomes" id="UP000002899">
    <property type="component" value="Chromosome III"/>
</dbReference>
<dbReference type="InterPro" id="IPR011990">
    <property type="entry name" value="TPR-like_helical_dom_sf"/>
</dbReference>
<dbReference type="RefSeq" id="XP_021338396.1">
    <property type="nucleotide sequence ID" value="XM_021481798.1"/>
</dbReference>
<dbReference type="InterPro" id="IPR019734">
    <property type="entry name" value="TPR_rpt"/>
</dbReference>
<keyword evidence="1" id="KW-0812">Transmembrane</keyword>
<evidence type="ECO:0000313" key="2">
    <source>
        <dbReference type="EMBL" id="SJK86208.1"/>
    </source>
</evidence>
<feature type="transmembrane region" description="Helical" evidence="1">
    <location>
        <begin position="577"/>
        <end position="598"/>
    </location>
</feature>